<dbReference type="HOGENOM" id="CLU_1182873_0_0_2"/>
<organism evidence="2 3">
    <name type="scientific">Methanococcoides burtonii (strain DSM 6242 / NBRC 107633 / OCM 468 / ACE-M)</name>
    <dbReference type="NCBI Taxonomy" id="259564"/>
    <lineage>
        <taxon>Archaea</taxon>
        <taxon>Methanobacteriati</taxon>
        <taxon>Methanobacteriota</taxon>
        <taxon>Stenosarchaea group</taxon>
        <taxon>Methanomicrobia</taxon>
        <taxon>Methanosarcinales</taxon>
        <taxon>Methanosarcinaceae</taxon>
        <taxon>Methanococcoides</taxon>
    </lineage>
</organism>
<dbReference type="Gene3D" id="3.40.140.10">
    <property type="entry name" value="Cytidine Deaminase, domain 2"/>
    <property type="match status" value="1"/>
</dbReference>
<evidence type="ECO:0000313" key="2">
    <source>
        <dbReference type="EMBL" id="ABE51534.1"/>
    </source>
</evidence>
<evidence type="ECO:0000256" key="1">
    <source>
        <dbReference type="SAM" id="Phobius"/>
    </source>
</evidence>
<dbReference type="AlphaFoldDB" id="Q12YE2"/>
<dbReference type="EMBL" id="CP000300">
    <property type="protein sequence ID" value="ABE51534.1"/>
    <property type="molecule type" value="Genomic_DNA"/>
</dbReference>
<accession>Q12YE2</accession>
<proteinExistence type="predicted"/>
<gene>
    <name evidence="2" type="ordered locus">Mbur_0559</name>
</gene>
<dbReference type="KEGG" id="mbu:Mbur_0559"/>
<keyword evidence="3" id="KW-1185">Reference proteome</keyword>
<feature type="transmembrane region" description="Helical" evidence="1">
    <location>
        <begin position="6"/>
        <end position="24"/>
    </location>
</feature>
<dbReference type="Proteomes" id="UP000001979">
    <property type="component" value="Chromosome"/>
</dbReference>
<reference evidence="3" key="1">
    <citation type="journal article" date="2009" name="ISME J.">
        <title>The genome sequence of the psychrophilic archaeon, Methanococcoides burtonii: the role of genome evolution in cold adaptation.</title>
        <authorList>
            <person name="Allen M.A."/>
            <person name="Lauro F.M."/>
            <person name="Williams T.J."/>
            <person name="Burg D."/>
            <person name="Siddiqui K.S."/>
            <person name="De Francisci D."/>
            <person name="Chong K.W."/>
            <person name="Pilak O."/>
            <person name="Chew H.H."/>
            <person name="De Maere M.Z."/>
            <person name="Ting L."/>
            <person name="Katrib M."/>
            <person name="Ng C."/>
            <person name="Sowers K.R."/>
            <person name="Galperin M.Y."/>
            <person name="Anderson I.J."/>
            <person name="Ivanova N."/>
            <person name="Dalin E."/>
            <person name="Martinez M."/>
            <person name="Lapidus A."/>
            <person name="Hauser L."/>
            <person name="Land M."/>
            <person name="Thomas T."/>
            <person name="Cavicchioli R."/>
        </authorList>
    </citation>
    <scope>NUCLEOTIDE SEQUENCE [LARGE SCALE GENOMIC DNA]</scope>
    <source>
        <strain evidence="3">DSM 6242 / NBRC 107633 / OCM 468 / ACE-M</strain>
    </source>
</reference>
<evidence type="ECO:0000313" key="3">
    <source>
        <dbReference type="Proteomes" id="UP000001979"/>
    </source>
</evidence>
<sequence length="234" mass="27195">MYELLIVIFLIIIMYVITHLHPLNEKEILKLADKRRSRAIKTYYNYSTKEKSVDKGFKKGMKSTGAYYLINEDLSLFPSIAAGLLKYKKHEWAIIAFEKNKTIQLMWTNKGINKKTVSIFLSTEQIIAKCKDNNYSTVLIFHNHPNSDPHTLDCSRPSQQDINSAQIFSNDFNKYGINLIEFVCERGLPYEYHFSDSDTFLPTSEFIQNINEINGMSKIQNVSLHTEKIFLFNT</sequence>
<keyword evidence="1" id="KW-1133">Transmembrane helix</keyword>
<keyword evidence="1" id="KW-0472">Membrane</keyword>
<dbReference type="OrthoDB" id="376835at2157"/>
<protein>
    <recommendedName>
        <fullName evidence="4">RadC-like JAB domain-containing protein</fullName>
    </recommendedName>
</protein>
<name>Q12YE2_METBU</name>
<evidence type="ECO:0008006" key="4">
    <source>
        <dbReference type="Google" id="ProtNLM"/>
    </source>
</evidence>
<dbReference type="GeneID" id="3996990"/>
<keyword evidence="1" id="KW-0812">Transmembrane</keyword>
<dbReference type="RefSeq" id="WP_011498696.1">
    <property type="nucleotide sequence ID" value="NC_007955.1"/>
</dbReference>